<name>A0ABN0H2Q0_9FUSO</name>
<dbReference type="PANTHER" id="PTHR32182:SF22">
    <property type="entry name" value="ATP-DEPENDENT ENDONUCLEASE, OLD FAMILY-RELATED"/>
    <property type="match status" value="1"/>
</dbReference>
<accession>A0ABN0H2Q0</accession>
<evidence type="ECO:0000313" key="4">
    <source>
        <dbReference type="Proteomes" id="UP000004829"/>
    </source>
</evidence>
<evidence type="ECO:0000313" key="3">
    <source>
        <dbReference type="EMBL" id="EJU08478.1"/>
    </source>
</evidence>
<dbReference type="Proteomes" id="UP000004829">
    <property type="component" value="Unassembled WGS sequence"/>
</dbReference>
<comment type="caution">
    <text evidence="3">The sequence shown here is derived from an EMBL/GenBank/DDBJ whole genome shotgun (WGS) entry which is preliminary data.</text>
</comment>
<dbReference type="PANTHER" id="PTHR32182">
    <property type="entry name" value="DNA REPLICATION AND REPAIR PROTEIN RECF"/>
    <property type="match status" value="1"/>
</dbReference>
<dbReference type="Gene3D" id="3.40.50.300">
    <property type="entry name" value="P-loop containing nucleotide triphosphate hydrolases"/>
    <property type="match status" value="1"/>
</dbReference>
<dbReference type="SUPFAM" id="SSF52540">
    <property type="entry name" value="P-loop containing nucleoside triphosphate hydrolases"/>
    <property type="match status" value="1"/>
</dbReference>
<dbReference type="InterPro" id="IPR003959">
    <property type="entry name" value="ATPase_AAA_core"/>
</dbReference>
<keyword evidence="4" id="KW-1185">Reference proteome</keyword>
<organism evidence="3 4">
    <name type="scientific">Fusobacterium hwasookii ChDC F128</name>
    <dbReference type="NCBI Taxonomy" id="1216362"/>
    <lineage>
        <taxon>Bacteria</taxon>
        <taxon>Fusobacteriati</taxon>
        <taxon>Fusobacteriota</taxon>
        <taxon>Fusobacteriia</taxon>
        <taxon>Fusobacteriales</taxon>
        <taxon>Fusobacteriaceae</taxon>
        <taxon>Fusobacterium</taxon>
    </lineage>
</organism>
<dbReference type="EMBL" id="ALVD01000001">
    <property type="protein sequence ID" value="EJU08478.1"/>
    <property type="molecule type" value="Genomic_DNA"/>
</dbReference>
<gene>
    <name evidence="3" type="ORF">B437_00070</name>
</gene>
<reference evidence="4" key="1">
    <citation type="journal article" date="2012" name="J. Bacteriol.">
        <title>Draft Genome Sequence of Fusobacterium nucleatum ChDC F128, Isolated from a Periodontitis Lesion.</title>
        <authorList>
            <person name="Park S.N."/>
            <person name="Kong S.W."/>
            <person name="Kim H.S."/>
            <person name="Park M.S."/>
            <person name="Lee J.W."/>
            <person name="Cho E."/>
            <person name="Lim Y.K."/>
            <person name="Choi M.H."/>
            <person name="Chang Y.H."/>
            <person name="Shin J.H."/>
            <person name="Park H.S."/>
            <person name="Choi S.H."/>
            <person name="Kook J.K."/>
        </authorList>
    </citation>
    <scope>NUCLEOTIDE SEQUENCE [LARGE SCALE GENOMIC DNA]</scope>
    <source>
        <strain evidence="4">ChDC F128</strain>
    </source>
</reference>
<proteinExistence type="predicted"/>
<dbReference type="InterPro" id="IPR027417">
    <property type="entry name" value="P-loop_NTPase"/>
</dbReference>
<feature type="coiled-coil region" evidence="1">
    <location>
        <begin position="607"/>
        <end position="641"/>
    </location>
</feature>
<protein>
    <recommendedName>
        <fullName evidence="2">ATPase AAA-type core domain-containing protein</fullName>
    </recommendedName>
</protein>
<feature type="domain" description="ATPase AAA-type core" evidence="2">
    <location>
        <begin position="425"/>
        <end position="509"/>
    </location>
</feature>
<dbReference type="RefSeq" id="WP_005914981.1">
    <property type="nucleotide sequence ID" value="NZ_ALVD01000001.1"/>
</dbReference>
<evidence type="ECO:0000256" key="1">
    <source>
        <dbReference type="SAM" id="Coils"/>
    </source>
</evidence>
<sequence length="642" mass="77129">MFPIFMWVKEYKGLKDFEITFDNDYLINIKDGFLSLEKKLDTMYIPNFYSNNIESINLLIGKNGVGKTSILNLLTLFNHKKHILYESIYSEEVKDHYIIDFYELDHLIIYKNYSKEFEGKFIIEKYSKKNVDTLDNSRVKNLKEVIDVNIDFDKIYNNLEEIEKFKKIGMIKFNLFNSKHDNILELLDDNEKKIKKIYFNMEFQSKEKVYTYINVQNKVNKENFENAKMIISINKDIYSDSEYFNEIINILDYDRNISSVLYDELILYEINEEDSTNDIILKNYCNKLFLREIYYSIEYDKNEKIKESPINTIKIIKEEIKNKYSNSPKKFLEYFIKNSRKSFLHDFYKKIIDISKNMEELIKNKNIIILTENKEEKLSKFSFNINKYDKEIVNFLKFYDSFKILNNKVYKRLKESSGEYIEEIISIYEEGLSDGEKIKLEYFSTLYGVLEGEFKDKKYITLLFDEVEAFLHPEWSRIFLYELIKELEEKYPEKKFKLIFATHSPFLIADVLAKDCIYLKKENGKIEAKIDNNKKTFGANIIDLFKNTMFLKSTFGEFATKKIKWVVKKIDEIESYFEIKNNPEINYIIEEIGEKLISNKLKSMIEAKFENNDKEYYKNKIKEYEARIKEIEKAENNKRKND</sequence>
<keyword evidence="1" id="KW-0175">Coiled coil</keyword>
<dbReference type="Pfam" id="PF13304">
    <property type="entry name" value="AAA_21"/>
    <property type="match status" value="1"/>
</dbReference>
<evidence type="ECO:0000259" key="2">
    <source>
        <dbReference type="Pfam" id="PF13304"/>
    </source>
</evidence>